<evidence type="ECO:0000313" key="1">
    <source>
        <dbReference type="EMBL" id="AGF88128.1"/>
    </source>
</evidence>
<organism evidence="1 2">
    <name type="scientific">Salmonella phage FSL SP-058</name>
    <dbReference type="NCBI Taxonomy" id="1173761"/>
    <lineage>
        <taxon>Viruses</taxon>
        <taxon>Duplodnaviria</taxon>
        <taxon>Heunggongvirae</taxon>
        <taxon>Uroviricota</taxon>
        <taxon>Caudoviricetes</taxon>
        <taxon>Schitoviridae</taxon>
        <taxon>Humphriesvirinae</taxon>
        <taxon>Ithacavirus</taxon>
        <taxon>Ithacavirus SP058</taxon>
    </lineage>
</organism>
<sequence length="73" mass="8423">MNEELKLILYSLRQKIMFGNGTADNLCRAITSKSEIDKDGDILVACVNVWCLNCHIYEDYNYAAKVIHVWNQL</sequence>
<dbReference type="RefSeq" id="YP_008239417.1">
    <property type="nucleotide sequence ID" value="NC_021772.1"/>
</dbReference>
<name>S4TR76_9CAUD</name>
<evidence type="ECO:0000313" key="2">
    <source>
        <dbReference type="Proteomes" id="UP000014990"/>
    </source>
</evidence>
<proteinExistence type="predicted"/>
<dbReference type="KEGG" id="vg:16275461"/>
<dbReference type="GeneID" id="16275461"/>
<gene>
    <name evidence="1" type="ORF">SP058_00065</name>
</gene>
<reference evidence="1 2" key="1">
    <citation type="journal article" date="2013" name="BMC Genomics">
        <title>Genomic characterization provides new insight into Salmonella phage diversity.</title>
        <authorList>
            <person name="Moreno Switt A.I."/>
            <person name="Orsi R.H."/>
            <person name="den Bakker H.C."/>
            <person name="Vongkamjan K."/>
            <person name="Altier C."/>
            <person name="Wiedmann M."/>
        </authorList>
    </citation>
    <scope>NUCLEOTIDE SEQUENCE [LARGE SCALE GENOMIC DNA]</scope>
</reference>
<keyword evidence="2" id="KW-1185">Reference proteome</keyword>
<dbReference type="EMBL" id="KC139517">
    <property type="protein sequence ID" value="AGF88128.1"/>
    <property type="molecule type" value="Genomic_DNA"/>
</dbReference>
<accession>S4TR76</accession>
<dbReference type="Proteomes" id="UP000014990">
    <property type="component" value="Segment"/>
</dbReference>
<protein>
    <submittedName>
        <fullName evidence="1">Uncharacterized protein</fullName>
    </submittedName>
</protein>